<feature type="transmembrane region" description="Helical" evidence="8">
    <location>
        <begin position="103"/>
        <end position="121"/>
    </location>
</feature>
<evidence type="ECO:0000256" key="4">
    <source>
        <dbReference type="ARBA" id="ARBA00022597"/>
    </source>
</evidence>
<keyword evidence="4" id="KW-0762">Sugar transport</keyword>
<reference evidence="11" key="1">
    <citation type="submission" date="2025-08" db="UniProtKB">
        <authorList>
            <consortium name="RefSeq"/>
        </authorList>
    </citation>
    <scope>IDENTIFICATION</scope>
</reference>
<evidence type="ECO:0000256" key="8">
    <source>
        <dbReference type="SAM" id="Phobius"/>
    </source>
</evidence>
<dbReference type="InterPro" id="IPR036259">
    <property type="entry name" value="MFS_trans_sf"/>
</dbReference>
<dbReference type="PIRSF" id="PIRSF002808">
    <property type="entry name" value="Hexose_phosphate_transp"/>
    <property type="match status" value="1"/>
</dbReference>
<comment type="subcellular location">
    <subcellularLocation>
        <location evidence="1">Membrane</location>
        <topology evidence="1">Multi-pass membrane protein</topology>
    </subcellularLocation>
</comment>
<feature type="transmembrane region" description="Helical" evidence="8">
    <location>
        <begin position="192"/>
        <end position="210"/>
    </location>
</feature>
<evidence type="ECO:0000256" key="7">
    <source>
        <dbReference type="ARBA" id="ARBA00023136"/>
    </source>
</evidence>
<evidence type="ECO:0000256" key="3">
    <source>
        <dbReference type="ARBA" id="ARBA00022448"/>
    </source>
</evidence>
<evidence type="ECO:0000256" key="2">
    <source>
        <dbReference type="ARBA" id="ARBA00009598"/>
    </source>
</evidence>
<feature type="domain" description="Major facilitator superfamily (MFS) profile" evidence="9">
    <location>
        <begin position="34"/>
        <end position="430"/>
    </location>
</feature>
<dbReference type="SUPFAM" id="SSF103473">
    <property type="entry name" value="MFS general substrate transporter"/>
    <property type="match status" value="1"/>
</dbReference>
<accession>A0ABM1DUR9</accession>
<keyword evidence="5 8" id="KW-0812">Transmembrane</keyword>
<feature type="transmembrane region" description="Helical" evidence="8">
    <location>
        <begin position="253"/>
        <end position="275"/>
    </location>
</feature>
<dbReference type="PANTHER" id="PTHR43184:SF30">
    <property type="entry name" value="MFS DOMAIN-CONTAINING PROTEIN"/>
    <property type="match status" value="1"/>
</dbReference>
<dbReference type="PANTHER" id="PTHR43184">
    <property type="entry name" value="MAJOR FACILITATOR SUPERFAMILY TRANSPORTER 16, ISOFORM B"/>
    <property type="match status" value="1"/>
</dbReference>
<evidence type="ECO:0000313" key="11">
    <source>
        <dbReference type="RefSeq" id="XP_014663690.1"/>
    </source>
</evidence>
<keyword evidence="7 8" id="KW-0472">Membrane</keyword>
<dbReference type="Pfam" id="PF07690">
    <property type="entry name" value="MFS_1"/>
    <property type="match status" value="2"/>
</dbReference>
<keyword evidence="10" id="KW-1185">Reference proteome</keyword>
<feature type="transmembrane region" description="Helical" evidence="8">
    <location>
        <begin position="282"/>
        <end position="304"/>
    </location>
</feature>
<feature type="transmembrane region" description="Helical" evidence="8">
    <location>
        <begin position="162"/>
        <end position="185"/>
    </location>
</feature>
<evidence type="ECO:0000256" key="6">
    <source>
        <dbReference type="ARBA" id="ARBA00022989"/>
    </source>
</evidence>
<name>A0ABM1DUR9_PRICU</name>
<sequence length="430" mass="46488">MALLYANNICSEFPRCGMHKSCAAKMLRQLLGRRFLVFAIAWLAYASGYLLRKPIGVIKVDLEQEFKFTKLQLGWMDSALTLPYATFQVLFGSVGDTLGARRTSSAGLLIAAVSMVSFGYWNHLRMFLMLLVINGIGQSQCWPNFIKIIGLWFTNSNRNTVFGIYGTCAFAGGIAGTSLAVYLQASYGWRHIFFLPSVIVAVSSVLVFLFCSEPSELGLVIPSKDLQTTSNRDVSTVLSWSELLKMPYGKTEAGMFSTMFEVGGVVGSATIGLVIDRMFKGNGILGSAISALFCTVCLLCFTLTRHWGVAFNSAFMVLVGAFNCGPDTILGGSVSAQLGEMNGRSSAASVTGIVNGFGTLGTVVQGPLIGFVSEHYGWPAVFYIMVAFSMLGSVCIFHASTLKAALAQEQSTSSGDSRRDIQRLLVEQEI</sequence>
<feature type="transmembrane region" description="Helical" evidence="8">
    <location>
        <begin position="72"/>
        <end position="91"/>
    </location>
</feature>
<gene>
    <name evidence="11" type="primary">LOC106806315</name>
</gene>
<dbReference type="InterPro" id="IPR020846">
    <property type="entry name" value="MFS_dom"/>
</dbReference>
<proteinExistence type="inferred from homology"/>
<dbReference type="InterPro" id="IPR000849">
    <property type="entry name" value="Sugar_P_transporter"/>
</dbReference>
<dbReference type="PROSITE" id="PS50850">
    <property type="entry name" value="MFS"/>
    <property type="match status" value="1"/>
</dbReference>
<evidence type="ECO:0000256" key="5">
    <source>
        <dbReference type="ARBA" id="ARBA00022692"/>
    </source>
</evidence>
<dbReference type="Proteomes" id="UP000695022">
    <property type="component" value="Unplaced"/>
</dbReference>
<dbReference type="RefSeq" id="XP_014663690.1">
    <property type="nucleotide sequence ID" value="XM_014808204.1"/>
</dbReference>
<keyword evidence="3" id="KW-0813">Transport</keyword>
<feature type="transmembrane region" description="Helical" evidence="8">
    <location>
        <begin position="380"/>
        <end position="399"/>
    </location>
</feature>
<evidence type="ECO:0000313" key="10">
    <source>
        <dbReference type="Proteomes" id="UP000695022"/>
    </source>
</evidence>
<comment type="similarity">
    <text evidence="2">Belongs to the major facilitator superfamily. Organophosphate:Pi antiporter (OPA) (TC 2.A.1.4) family.</text>
</comment>
<evidence type="ECO:0000259" key="9">
    <source>
        <dbReference type="PROSITE" id="PS50850"/>
    </source>
</evidence>
<dbReference type="InterPro" id="IPR011701">
    <property type="entry name" value="MFS"/>
</dbReference>
<evidence type="ECO:0000256" key="1">
    <source>
        <dbReference type="ARBA" id="ARBA00004141"/>
    </source>
</evidence>
<dbReference type="GeneID" id="106806315"/>
<keyword evidence="6 8" id="KW-1133">Transmembrane helix</keyword>
<dbReference type="Gene3D" id="1.20.1250.20">
    <property type="entry name" value="MFS general substrate transporter like domains"/>
    <property type="match status" value="2"/>
</dbReference>
<organism evidence="10 11">
    <name type="scientific">Priapulus caudatus</name>
    <name type="common">Priapulid worm</name>
    <dbReference type="NCBI Taxonomy" id="37621"/>
    <lineage>
        <taxon>Eukaryota</taxon>
        <taxon>Metazoa</taxon>
        <taxon>Ecdysozoa</taxon>
        <taxon>Scalidophora</taxon>
        <taxon>Priapulida</taxon>
        <taxon>Priapulimorpha</taxon>
        <taxon>Priapulimorphida</taxon>
        <taxon>Priapulidae</taxon>
        <taxon>Priapulus</taxon>
    </lineage>
</organism>
<feature type="transmembrane region" description="Helical" evidence="8">
    <location>
        <begin position="35"/>
        <end position="52"/>
    </location>
</feature>
<protein>
    <submittedName>
        <fullName evidence="11">Sugar phosphate exchanger 3-like isoform X2</fullName>
    </submittedName>
</protein>